<dbReference type="Proteomes" id="UP000002186">
    <property type="component" value="Chromosome"/>
</dbReference>
<reference evidence="3" key="1">
    <citation type="submission" date="2009-05" db="EMBL/GenBank/DDBJ databases">
        <title>Complete sequence of chromosome of Thauera sp. MZ1T.</title>
        <authorList>
            <consortium name="US DOE Joint Genome Institute"/>
            <person name="Lucas S."/>
            <person name="Copeland A."/>
            <person name="Lapidus A."/>
            <person name="Glavina del Rio T."/>
            <person name="Dalin E."/>
            <person name="Tice H."/>
            <person name="Bruce D."/>
            <person name="Goodwin L."/>
            <person name="Pitluck S."/>
            <person name="Sims D."/>
            <person name="Brettin T."/>
            <person name="Detter J.C."/>
            <person name="Han C."/>
            <person name="Larimer F."/>
            <person name="Land M."/>
            <person name="Hauser L."/>
            <person name="Kyrpides N."/>
            <person name="Mikhailova N."/>
            <person name="Sayler G.S."/>
        </authorList>
    </citation>
    <scope>NUCLEOTIDE SEQUENCE [LARGE SCALE GENOMIC DNA]</scope>
    <source>
        <strain evidence="3">MZ1T</strain>
    </source>
</reference>
<evidence type="ECO:0000256" key="1">
    <source>
        <dbReference type="SAM" id="SignalP"/>
    </source>
</evidence>
<proteinExistence type="predicted"/>
<evidence type="ECO:0000313" key="3">
    <source>
        <dbReference type="Proteomes" id="UP000002186"/>
    </source>
</evidence>
<sequence>MSTVRPVCIAAIAAMSLCATSAAALAAGRPVQADAPRWSASGFGTLGAAWHDEDDTQFRRSVDQHRGTRANELDFGVDSSLGLQVHGALTPQWSVMAQAVMNQGRHGEWGPHLVWGFVKHVPSDWLELRAGRLVTDIYLDGDSRHVGYAYTPVRPYADVYGRLTYDNFDGLDATLQHALGDGLLRFKLFGGRTRGSVFLNGMEHPVPIGRSFGVTLDWIGPELSLKLSWGNMVSTRNAIYRELPFTLRHLASLAPGTEFAGQAVARASEIAGSNRIGYLGAALGWERGPFSLQLMATDMSMSVYPRFEGWGAGATAAYRVGRWKPYLTGSRSILDPVDRALDVPPALDPAGQLRGFWQTVHGYTRHDQTTIGVGVRYDFADNMALKLQFDRIDAKRSSALLDDRGFVTGPRSPTVFSATLDFVF</sequence>
<reference evidence="2 3" key="2">
    <citation type="journal article" date="2012" name="Stand. Genomic Sci.">
        <title>Complete genome sequence of Thauera aminoaromatica strain MZ1T.</title>
        <authorList>
            <person name="Jiang K."/>
            <person name="Sanseverino J."/>
            <person name="Chauhan A."/>
            <person name="Lucas S."/>
            <person name="Copeland A."/>
            <person name="Lapidus A."/>
            <person name="Del Rio T.G."/>
            <person name="Dalin E."/>
            <person name="Tice H."/>
            <person name="Bruce D."/>
            <person name="Goodwin L."/>
            <person name="Pitluck S."/>
            <person name="Sims D."/>
            <person name="Brettin T."/>
            <person name="Detter J.C."/>
            <person name="Han C."/>
            <person name="Chang Y.J."/>
            <person name="Larimer F."/>
            <person name="Land M."/>
            <person name="Hauser L."/>
            <person name="Kyrpides N.C."/>
            <person name="Mikhailova N."/>
            <person name="Moser S."/>
            <person name="Jegier P."/>
            <person name="Close D."/>
            <person name="Debruyn J.M."/>
            <person name="Wang Y."/>
            <person name="Layton A.C."/>
            <person name="Allen M.S."/>
            <person name="Sayler G.S."/>
        </authorList>
    </citation>
    <scope>NUCLEOTIDE SEQUENCE [LARGE SCALE GENOMIC DNA]</scope>
    <source>
        <strain evidence="2 3">MZ1T</strain>
    </source>
</reference>
<dbReference type="AlphaFoldDB" id="C4KCL3"/>
<dbReference type="SUPFAM" id="SSF56935">
    <property type="entry name" value="Porins"/>
    <property type="match status" value="1"/>
</dbReference>
<dbReference type="eggNOG" id="COG3203">
    <property type="taxonomic scope" value="Bacteria"/>
</dbReference>
<organism evidence="2 3">
    <name type="scientific">Thauera aminoaromatica</name>
    <dbReference type="NCBI Taxonomy" id="164330"/>
    <lineage>
        <taxon>Bacteria</taxon>
        <taxon>Pseudomonadati</taxon>
        <taxon>Pseudomonadota</taxon>
        <taxon>Betaproteobacteria</taxon>
        <taxon>Rhodocyclales</taxon>
        <taxon>Zoogloeaceae</taxon>
        <taxon>Thauera</taxon>
    </lineage>
</organism>
<dbReference type="EMBL" id="CP001281">
    <property type="protein sequence ID" value="ACR01961.1"/>
    <property type="molecule type" value="Genomic_DNA"/>
</dbReference>
<dbReference type="KEGG" id="tmz:Tmz1t_3367"/>
<dbReference type="STRING" id="85643.Tmz1t_3367"/>
<evidence type="ECO:0000313" key="2">
    <source>
        <dbReference type="EMBL" id="ACR01961.1"/>
    </source>
</evidence>
<name>C4KCL3_THASP</name>
<dbReference type="InterPro" id="IPR023614">
    <property type="entry name" value="Porin_dom_sf"/>
</dbReference>
<dbReference type="Gene3D" id="2.40.160.10">
    <property type="entry name" value="Porin"/>
    <property type="match status" value="1"/>
</dbReference>
<gene>
    <name evidence="2" type="ordered locus">Tmz1t_3367</name>
</gene>
<keyword evidence="3" id="KW-1185">Reference proteome</keyword>
<feature type="signal peptide" evidence="1">
    <location>
        <begin position="1"/>
        <end position="26"/>
    </location>
</feature>
<dbReference type="HOGENOM" id="CLU_036480_2_0_4"/>
<accession>C4KCL3</accession>
<keyword evidence="1" id="KW-0732">Signal</keyword>
<protein>
    <submittedName>
        <fullName evidence="2">Outer membrane insertion C-terminal signal</fullName>
    </submittedName>
</protein>
<feature type="chain" id="PRO_5002939949" evidence="1">
    <location>
        <begin position="27"/>
        <end position="424"/>
    </location>
</feature>